<evidence type="ECO:0000256" key="2">
    <source>
        <dbReference type="SAM" id="SignalP"/>
    </source>
</evidence>
<sequence length="171" mass="18357">MPPSPARPRQTRASCGALNAFGVLCTLCTLCVLTALNAPHAHAQSIPPVTGVPADPFHQPCVEIRVTPNGGGAALPSGPPRGQREAIDPFKPRQPFQPFKRYVDLDDRCANLPEFAPTRDTDTTGVWYVSMPAHEVHEVREVHKAQEPHEPHTARVTATVSPGAALHTAVS</sequence>
<keyword evidence="4" id="KW-1185">Reference proteome</keyword>
<accession>A0A5E4VPB0</accession>
<proteinExistence type="predicted"/>
<feature type="compositionally biased region" description="Basic and acidic residues" evidence="1">
    <location>
        <begin position="82"/>
        <end position="91"/>
    </location>
</feature>
<name>A0A5E4VPB0_9BURK</name>
<evidence type="ECO:0000313" key="3">
    <source>
        <dbReference type="EMBL" id="VVE12870.1"/>
    </source>
</evidence>
<dbReference type="EMBL" id="CABPSI010000003">
    <property type="protein sequence ID" value="VVE12870.1"/>
    <property type="molecule type" value="Genomic_DNA"/>
</dbReference>
<evidence type="ECO:0000256" key="1">
    <source>
        <dbReference type="SAM" id="MobiDB-lite"/>
    </source>
</evidence>
<feature type="region of interest" description="Disordered" evidence="1">
    <location>
        <begin position="70"/>
        <end position="95"/>
    </location>
</feature>
<dbReference type="AlphaFoldDB" id="A0A5E4VPB0"/>
<feature type="chain" id="PRO_5023076248" evidence="2">
    <location>
        <begin position="44"/>
        <end position="171"/>
    </location>
</feature>
<organism evidence="3 4">
    <name type="scientific">Pandoraea iniqua</name>
    <dbReference type="NCBI Taxonomy" id="2508288"/>
    <lineage>
        <taxon>Bacteria</taxon>
        <taxon>Pseudomonadati</taxon>
        <taxon>Pseudomonadota</taxon>
        <taxon>Betaproteobacteria</taxon>
        <taxon>Burkholderiales</taxon>
        <taxon>Burkholderiaceae</taxon>
        <taxon>Pandoraea</taxon>
    </lineage>
</organism>
<feature type="signal peptide" evidence="2">
    <location>
        <begin position="1"/>
        <end position="43"/>
    </location>
</feature>
<dbReference type="Proteomes" id="UP000333828">
    <property type="component" value="Unassembled WGS sequence"/>
</dbReference>
<reference evidence="3 4" key="1">
    <citation type="submission" date="2019-08" db="EMBL/GenBank/DDBJ databases">
        <authorList>
            <person name="Peeters C."/>
        </authorList>
    </citation>
    <scope>NUCLEOTIDE SEQUENCE [LARGE SCALE GENOMIC DNA]</scope>
    <source>
        <strain evidence="3 4">LMG 31115</strain>
    </source>
</reference>
<evidence type="ECO:0000313" key="4">
    <source>
        <dbReference type="Proteomes" id="UP000333828"/>
    </source>
</evidence>
<keyword evidence="2" id="KW-0732">Signal</keyword>
<protein>
    <submittedName>
        <fullName evidence="3">Uncharacterized protein</fullName>
    </submittedName>
</protein>
<gene>
    <name evidence="3" type="ORF">PIN31115_02712</name>
</gene>